<evidence type="ECO:0000256" key="1">
    <source>
        <dbReference type="SAM" id="Coils"/>
    </source>
</evidence>
<name>A0A5J4PMR5_9ZZZZ</name>
<keyword evidence="2" id="KW-0812">Transmembrane</keyword>
<evidence type="ECO:0008006" key="4">
    <source>
        <dbReference type="Google" id="ProtNLM"/>
    </source>
</evidence>
<evidence type="ECO:0000256" key="2">
    <source>
        <dbReference type="SAM" id="Phobius"/>
    </source>
</evidence>
<protein>
    <recommendedName>
        <fullName evidence="4">Chromosome partition protein Smc</fullName>
    </recommendedName>
</protein>
<keyword evidence="2" id="KW-1133">Transmembrane helix</keyword>
<keyword evidence="1" id="KW-0175">Coiled coil</keyword>
<feature type="transmembrane region" description="Helical" evidence="2">
    <location>
        <begin position="88"/>
        <end position="108"/>
    </location>
</feature>
<feature type="coiled-coil region" evidence="1">
    <location>
        <begin position="264"/>
        <end position="291"/>
    </location>
</feature>
<gene>
    <name evidence="3" type="ORF">EZS27_038763</name>
</gene>
<dbReference type="AlphaFoldDB" id="A0A5J4PMR5"/>
<organism evidence="3">
    <name type="scientific">termite gut metagenome</name>
    <dbReference type="NCBI Taxonomy" id="433724"/>
    <lineage>
        <taxon>unclassified sequences</taxon>
        <taxon>metagenomes</taxon>
        <taxon>organismal metagenomes</taxon>
    </lineage>
</organism>
<reference evidence="3" key="1">
    <citation type="submission" date="2019-03" db="EMBL/GenBank/DDBJ databases">
        <title>Single cell metagenomics reveals metabolic interactions within the superorganism composed of flagellate Streblomastix strix and complex community of Bacteroidetes bacteria on its surface.</title>
        <authorList>
            <person name="Treitli S.C."/>
            <person name="Kolisko M."/>
            <person name="Husnik F."/>
            <person name="Keeling P."/>
            <person name="Hampl V."/>
        </authorList>
    </citation>
    <scope>NUCLEOTIDE SEQUENCE</scope>
    <source>
        <strain evidence="3">STM</strain>
    </source>
</reference>
<comment type="caution">
    <text evidence="3">The sequence shown here is derived from an EMBL/GenBank/DDBJ whole genome shotgun (WGS) entry which is preliminary data.</text>
</comment>
<feature type="transmembrane region" description="Helical" evidence="2">
    <location>
        <begin position="177"/>
        <end position="196"/>
    </location>
</feature>
<accession>A0A5J4PMR5</accession>
<feature type="non-terminal residue" evidence="3">
    <location>
        <position position="1"/>
    </location>
</feature>
<feature type="transmembrane region" description="Helical" evidence="2">
    <location>
        <begin position="148"/>
        <end position="165"/>
    </location>
</feature>
<sequence>ALLPKLHVVYMKLCRRIEKDEATQNQRKIEIEKSIRDLEAKNANLNQQIDNEKDKLTREETKIEKALADIDSIRQNPTKITGDSTVKLGFWIGTIIILFLTIYLFIFYSSAAYSSFFKNFTVDDTNIVNSIFDAQAINKAFVDGFTELVLILTIPAVFLGLGFLIHSFQKQEGIGKYFKIIGLFVTAFIFDFIIAYEIVEKIYNIKQQGSLAVVMPDMTIAMAVKQINFWLIIFAGFMVYIIWGIVYDLVMKEYEKMDKVRYAIKSYEKKIVDYKIECKTIRDKIEEYEITKNSNHGEIDKLKIDLQGFIVFFNDVREGLNNYFS</sequence>
<feature type="non-terminal residue" evidence="3">
    <location>
        <position position="325"/>
    </location>
</feature>
<evidence type="ECO:0000313" key="3">
    <source>
        <dbReference type="EMBL" id="KAA6309819.1"/>
    </source>
</evidence>
<proteinExistence type="predicted"/>
<feature type="coiled-coil region" evidence="1">
    <location>
        <begin position="28"/>
        <end position="76"/>
    </location>
</feature>
<dbReference type="EMBL" id="SNRY01007750">
    <property type="protein sequence ID" value="KAA6309819.1"/>
    <property type="molecule type" value="Genomic_DNA"/>
</dbReference>
<keyword evidence="2" id="KW-0472">Membrane</keyword>
<feature type="transmembrane region" description="Helical" evidence="2">
    <location>
        <begin position="227"/>
        <end position="250"/>
    </location>
</feature>